<reference evidence="3" key="1">
    <citation type="submission" date="2015-09" db="EMBL/GenBank/DDBJ databases">
        <authorList>
            <consortium name="Pathogen Informatics"/>
        </authorList>
    </citation>
    <scope>NUCLEOTIDE SEQUENCE [LARGE SCALE GENOMIC DNA]</scope>
    <source>
        <strain evidence="3">Lake Konstanz</strain>
    </source>
</reference>
<dbReference type="EMBL" id="CYKH01001364">
    <property type="protein sequence ID" value="CUI14508.1"/>
    <property type="molecule type" value="Genomic_DNA"/>
</dbReference>
<proteinExistence type="predicted"/>
<dbReference type="AlphaFoldDB" id="A0A0S4KNP1"/>
<accession>A0A0S4KNP1</accession>
<evidence type="ECO:0000256" key="1">
    <source>
        <dbReference type="SAM" id="MobiDB-lite"/>
    </source>
</evidence>
<dbReference type="VEuPathDB" id="TriTrypDB:BSAL_94215"/>
<organism evidence="2 3">
    <name type="scientific">Bodo saltans</name>
    <name type="common">Flagellated protozoan</name>
    <dbReference type="NCBI Taxonomy" id="75058"/>
    <lineage>
        <taxon>Eukaryota</taxon>
        <taxon>Discoba</taxon>
        <taxon>Euglenozoa</taxon>
        <taxon>Kinetoplastea</taxon>
        <taxon>Metakinetoplastina</taxon>
        <taxon>Eubodonida</taxon>
        <taxon>Bodonidae</taxon>
        <taxon>Bodo</taxon>
    </lineage>
</organism>
<gene>
    <name evidence="2" type="ORF">BSAL_94215</name>
</gene>
<evidence type="ECO:0000313" key="2">
    <source>
        <dbReference type="EMBL" id="CUI14508.1"/>
    </source>
</evidence>
<protein>
    <submittedName>
        <fullName evidence="2">Uncharacterized protein</fullName>
    </submittedName>
</protein>
<sequence>MSERQHEIKVPLRVLPLGSIEPTFENASVDVDPHRHNGGGIKKKISEASP</sequence>
<name>A0A0S4KNP1_BODSA</name>
<evidence type="ECO:0000313" key="3">
    <source>
        <dbReference type="Proteomes" id="UP000051952"/>
    </source>
</evidence>
<dbReference type="Proteomes" id="UP000051952">
    <property type="component" value="Unassembled WGS sequence"/>
</dbReference>
<feature type="region of interest" description="Disordered" evidence="1">
    <location>
        <begin position="28"/>
        <end position="50"/>
    </location>
</feature>
<keyword evidence="3" id="KW-1185">Reference proteome</keyword>